<dbReference type="Proteomes" id="UP000183868">
    <property type="component" value="Chromosome"/>
</dbReference>
<sequence>MLKERYLTNAIFEDLRSKMVFLGGARQVGKTTLLISYQEAK</sequence>
<evidence type="ECO:0000313" key="1">
    <source>
        <dbReference type="EMBL" id="APF20440.1"/>
    </source>
</evidence>
<dbReference type="KEGG" id="caby:Cabys_3694"/>
<organism evidence="1 2">
    <name type="scientific">Caldithrix abyssi DSM 13497</name>
    <dbReference type="NCBI Taxonomy" id="880073"/>
    <lineage>
        <taxon>Bacteria</taxon>
        <taxon>Pseudomonadati</taxon>
        <taxon>Calditrichota</taxon>
        <taxon>Calditrichia</taxon>
        <taxon>Calditrichales</taxon>
        <taxon>Calditrichaceae</taxon>
        <taxon>Caldithrix</taxon>
    </lineage>
</organism>
<gene>
    <name evidence="1" type="ORF">Cabys_3694</name>
</gene>
<protein>
    <recommendedName>
        <fullName evidence="3">AAA domain-containing protein</fullName>
    </recommendedName>
</protein>
<dbReference type="EMBL" id="CP018099">
    <property type="protein sequence ID" value="APF20440.1"/>
    <property type="molecule type" value="Genomic_DNA"/>
</dbReference>
<name>A0A1J1CEU4_CALAY</name>
<reference evidence="1 2" key="1">
    <citation type="submission" date="2016-11" db="EMBL/GenBank/DDBJ databases">
        <title>Genomic analysis of Caldithrix abyssi and proposal of a novel bacterial phylum Caldithrichaeota.</title>
        <authorList>
            <person name="Kublanov I."/>
            <person name="Sigalova O."/>
            <person name="Gavrilov S."/>
            <person name="Lebedinsky A."/>
            <person name="Ivanova N."/>
            <person name="Daum C."/>
            <person name="Reddy T."/>
            <person name="Klenk H.P."/>
            <person name="Goker M."/>
            <person name="Reva O."/>
            <person name="Miroshnichenko M."/>
            <person name="Kyprides N."/>
            <person name="Woyke T."/>
            <person name="Gelfand M."/>
        </authorList>
    </citation>
    <scope>NUCLEOTIDE SEQUENCE [LARGE SCALE GENOMIC DNA]</scope>
    <source>
        <strain evidence="1 2">LF13</strain>
    </source>
</reference>
<evidence type="ECO:0000313" key="2">
    <source>
        <dbReference type="Proteomes" id="UP000183868"/>
    </source>
</evidence>
<evidence type="ECO:0008006" key="3">
    <source>
        <dbReference type="Google" id="ProtNLM"/>
    </source>
</evidence>
<dbReference type="AlphaFoldDB" id="A0A1J1CEU4"/>
<accession>A0A1J1CEU4</accession>
<proteinExistence type="predicted"/>